<reference evidence="2" key="1">
    <citation type="submission" date="2020-06" db="EMBL/GenBank/DDBJ databases">
        <authorList>
            <person name="Li T."/>
            <person name="Hu X."/>
            <person name="Zhang T."/>
            <person name="Song X."/>
            <person name="Zhang H."/>
            <person name="Dai N."/>
            <person name="Sheng W."/>
            <person name="Hou X."/>
            <person name="Wei L."/>
        </authorList>
    </citation>
    <scope>NUCLEOTIDE SEQUENCE</scope>
    <source>
        <strain evidence="2">G02</strain>
        <tissue evidence="2">Leaf</tissue>
    </source>
</reference>
<sequence>MSMSLSMGTQTPGGSTPMRFVNNGIEELPCRDTNGGLNPVGPLMKEFERRRQNFDEEAQAIVEVKSGHSPPVNPVEDLRRLKHRFESWKKDYKVRLKEAKAKAQKLVQNDSEKHRRKWWSKKK</sequence>
<proteinExistence type="predicted"/>
<feature type="compositionally biased region" description="Polar residues" evidence="1">
    <location>
        <begin position="1"/>
        <end position="14"/>
    </location>
</feature>
<accession>A0AAW2K599</accession>
<dbReference type="AlphaFoldDB" id="A0AAW2K599"/>
<name>A0AAW2K599_SESRA</name>
<feature type="region of interest" description="Disordered" evidence="1">
    <location>
        <begin position="1"/>
        <end position="21"/>
    </location>
</feature>
<evidence type="ECO:0000256" key="1">
    <source>
        <dbReference type="SAM" id="MobiDB-lite"/>
    </source>
</evidence>
<gene>
    <name evidence="2" type="ORF">Sradi_6390300</name>
</gene>
<protein>
    <submittedName>
        <fullName evidence="2">Myosin-2</fullName>
    </submittedName>
</protein>
<dbReference type="EMBL" id="JACGWJ010000030">
    <property type="protein sequence ID" value="KAL0301135.1"/>
    <property type="molecule type" value="Genomic_DNA"/>
</dbReference>
<evidence type="ECO:0000313" key="2">
    <source>
        <dbReference type="EMBL" id="KAL0301135.1"/>
    </source>
</evidence>
<reference evidence="2" key="2">
    <citation type="journal article" date="2024" name="Plant">
        <title>Genomic evolution and insights into agronomic trait innovations of Sesamum species.</title>
        <authorList>
            <person name="Miao H."/>
            <person name="Wang L."/>
            <person name="Qu L."/>
            <person name="Liu H."/>
            <person name="Sun Y."/>
            <person name="Le M."/>
            <person name="Wang Q."/>
            <person name="Wei S."/>
            <person name="Zheng Y."/>
            <person name="Lin W."/>
            <person name="Duan Y."/>
            <person name="Cao H."/>
            <person name="Xiong S."/>
            <person name="Wang X."/>
            <person name="Wei L."/>
            <person name="Li C."/>
            <person name="Ma Q."/>
            <person name="Ju M."/>
            <person name="Zhao R."/>
            <person name="Li G."/>
            <person name="Mu C."/>
            <person name="Tian Q."/>
            <person name="Mei H."/>
            <person name="Zhang T."/>
            <person name="Gao T."/>
            <person name="Zhang H."/>
        </authorList>
    </citation>
    <scope>NUCLEOTIDE SEQUENCE</scope>
    <source>
        <strain evidence="2">G02</strain>
    </source>
</reference>
<feature type="compositionally biased region" description="Basic residues" evidence="1">
    <location>
        <begin position="114"/>
        <end position="123"/>
    </location>
</feature>
<feature type="region of interest" description="Disordered" evidence="1">
    <location>
        <begin position="101"/>
        <end position="123"/>
    </location>
</feature>
<organism evidence="2">
    <name type="scientific">Sesamum radiatum</name>
    <name type="common">Black benniseed</name>
    <dbReference type="NCBI Taxonomy" id="300843"/>
    <lineage>
        <taxon>Eukaryota</taxon>
        <taxon>Viridiplantae</taxon>
        <taxon>Streptophyta</taxon>
        <taxon>Embryophyta</taxon>
        <taxon>Tracheophyta</taxon>
        <taxon>Spermatophyta</taxon>
        <taxon>Magnoliopsida</taxon>
        <taxon>eudicotyledons</taxon>
        <taxon>Gunneridae</taxon>
        <taxon>Pentapetalae</taxon>
        <taxon>asterids</taxon>
        <taxon>lamiids</taxon>
        <taxon>Lamiales</taxon>
        <taxon>Pedaliaceae</taxon>
        <taxon>Sesamum</taxon>
    </lineage>
</organism>
<comment type="caution">
    <text evidence="2">The sequence shown here is derived from an EMBL/GenBank/DDBJ whole genome shotgun (WGS) entry which is preliminary data.</text>
</comment>